<accession>A0AAE0YBN3</accession>
<dbReference type="Proteomes" id="UP001283361">
    <property type="component" value="Unassembled WGS sequence"/>
</dbReference>
<sequence length="141" mass="16304">MTKLIHVRSSVDLDVISRWSSLVMDVLCNKTCRKPLQRRCLVWEYLHHRSILTSSSAGLRWISLQPAHLHRSILKAVLRKLILVRISMEILTTASLSICHAATLVCRRRLGEHYQLLHRQQKREMSVINKDDTKRASLAGM</sequence>
<organism evidence="1 2">
    <name type="scientific">Elysia crispata</name>
    <name type="common">lettuce slug</name>
    <dbReference type="NCBI Taxonomy" id="231223"/>
    <lineage>
        <taxon>Eukaryota</taxon>
        <taxon>Metazoa</taxon>
        <taxon>Spiralia</taxon>
        <taxon>Lophotrochozoa</taxon>
        <taxon>Mollusca</taxon>
        <taxon>Gastropoda</taxon>
        <taxon>Heterobranchia</taxon>
        <taxon>Euthyneura</taxon>
        <taxon>Panpulmonata</taxon>
        <taxon>Sacoglossa</taxon>
        <taxon>Placobranchoidea</taxon>
        <taxon>Plakobranchidae</taxon>
        <taxon>Elysia</taxon>
    </lineage>
</organism>
<evidence type="ECO:0000313" key="1">
    <source>
        <dbReference type="EMBL" id="KAK3738306.1"/>
    </source>
</evidence>
<proteinExistence type="predicted"/>
<gene>
    <name evidence="1" type="ORF">RRG08_039713</name>
</gene>
<keyword evidence="2" id="KW-1185">Reference proteome</keyword>
<protein>
    <submittedName>
        <fullName evidence="1">Uncharacterized protein</fullName>
    </submittedName>
</protein>
<dbReference type="AlphaFoldDB" id="A0AAE0YBN3"/>
<comment type="caution">
    <text evidence="1">The sequence shown here is derived from an EMBL/GenBank/DDBJ whole genome shotgun (WGS) entry which is preliminary data.</text>
</comment>
<evidence type="ECO:0000313" key="2">
    <source>
        <dbReference type="Proteomes" id="UP001283361"/>
    </source>
</evidence>
<name>A0AAE0YBN3_9GAST</name>
<dbReference type="EMBL" id="JAWDGP010006599">
    <property type="protein sequence ID" value="KAK3738306.1"/>
    <property type="molecule type" value="Genomic_DNA"/>
</dbReference>
<reference evidence="1" key="1">
    <citation type="journal article" date="2023" name="G3 (Bethesda)">
        <title>A reference genome for the long-term kleptoplast-retaining sea slug Elysia crispata morphotype clarki.</title>
        <authorList>
            <person name="Eastman K.E."/>
            <person name="Pendleton A.L."/>
            <person name="Shaikh M.A."/>
            <person name="Suttiyut T."/>
            <person name="Ogas R."/>
            <person name="Tomko P."/>
            <person name="Gavelis G."/>
            <person name="Widhalm J.R."/>
            <person name="Wisecaver J.H."/>
        </authorList>
    </citation>
    <scope>NUCLEOTIDE SEQUENCE</scope>
    <source>
        <strain evidence="1">ECLA1</strain>
    </source>
</reference>